<organism evidence="2 3">
    <name type="scientific">Trichoplusia ni</name>
    <name type="common">Cabbage looper</name>
    <dbReference type="NCBI Taxonomy" id="7111"/>
    <lineage>
        <taxon>Eukaryota</taxon>
        <taxon>Metazoa</taxon>
        <taxon>Ecdysozoa</taxon>
        <taxon>Arthropoda</taxon>
        <taxon>Hexapoda</taxon>
        <taxon>Insecta</taxon>
        <taxon>Pterygota</taxon>
        <taxon>Neoptera</taxon>
        <taxon>Endopterygota</taxon>
        <taxon>Lepidoptera</taxon>
        <taxon>Glossata</taxon>
        <taxon>Ditrysia</taxon>
        <taxon>Noctuoidea</taxon>
        <taxon>Noctuidae</taxon>
        <taxon>Plusiinae</taxon>
        <taxon>Trichoplusia</taxon>
    </lineage>
</organism>
<evidence type="ECO:0000313" key="3">
    <source>
        <dbReference type="RefSeq" id="XP_026743414.1"/>
    </source>
</evidence>
<dbReference type="Proteomes" id="UP000322000">
    <property type="component" value="Chromosome 24"/>
</dbReference>
<feature type="signal peptide" evidence="1">
    <location>
        <begin position="1"/>
        <end position="19"/>
    </location>
</feature>
<dbReference type="RefSeq" id="XP_026743414.1">
    <property type="nucleotide sequence ID" value="XM_026887613.1"/>
</dbReference>
<dbReference type="InterPro" id="IPR038606">
    <property type="entry name" value="To_sf"/>
</dbReference>
<dbReference type="GeneID" id="113505097"/>
<accession>A0A7E5WS24</accession>
<evidence type="ECO:0000313" key="2">
    <source>
        <dbReference type="Proteomes" id="UP000322000"/>
    </source>
</evidence>
<dbReference type="PANTHER" id="PTHR11008">
    <property type="entry name" value="PROTEIN TAKEOUT-LIKE PROTEIN"/>
    <property type="match status" value="1"/>
</dbReference>
<dbReference type="InParanoid" id="A0A7E5WS24"/>
<dbReference type="InterPro" id="IPR010562">
    <property type="entry name" value="Haemolymph_juvenile_hormone-bd"/>
</dbReference>
<feature type="chain" id="PRO_5028831294" evidence="1">
    <location>
        <begin position="20"/>
        <end position="234"/>
    </location>
</feature>
<name>A0A7E5WS24_TRINI</name>
<protein>
    <submittedName>
        <fullName evidence="3">Uncharacterized protein LOC113505097</fullName>
    </submittedName>
</protein>
<sequence>MSYMWTIFVALLCVNSVLCKTCEFKDSECVVRWANSLYPSFIKGAGIIKPSDPLYSDIIEADLPTFKYTLKNAELTGLKDCHVSKLDFDEDSMTYIYFLQCPRVVITADHEAKGDIVGFSIDIKGKVTIIGEDYMYNFTGKVESRTGTDGKKYIQMKTHDINARANGKLEIDFKNDYDASTSDFATVQKFLNENWKDIDEQLRKPTVDNFMDLFLDNVNAYLDLVPFEPIVPDD</sequence>
<dbReference type="Gene3D" id="3.15.10.30">
    <property type="entry name" value="Haemolymph juvenile hormone binding protein"/>
    <property type="match status" value="1"/>
</dbReference>
<dbReference type="PANTHER" id="PTHR11008:SF41">
    <property type="entry name" value="RE70318P"/>
    <property type="match status" value="1"/>
</dbReference>
<dbReference type="SMART" id="SM00700">
    <property type="entry name" value="JHBP"/>
    <property type="match status" value="1"/>
</dbReference>
<proteinExistence type="predicted"/>
<dbReference type="OrthoDB" id="6854146at2759"/>
<dbReference type="AlphaFoldDB" id="A0A7E5WS24"/>
<reference evidence="3" key="1">
    <citation type="submission" date="2025-08" db="UniProtKB">
        <authorList>
            <consortium name="RefSeq"/>
        </authorList>
    </citation>
    <scope>IDENTIFICATION</scope>
</reference>
<evidence type="ECO:0000256" key="1">
    <source>
        <dbReference type="SAM" id="SignalP"/>
    </source>
</evidence>
<dbReference type="Pfam" id="PF06585">
    <property type="entry name" value="JHBP"/>
    <property type="match status" value="1"/>
</dbReference>
<keyword evidence="2" id="KW-1185">Reference proteome</keyword>
<dbReference type="KEGG" id="tnl:113505097"/>
<keyword evidence="1" id="KW-0732">Signal</keyword>
<dbReference type="GO" id="GO:0005615">
    <property type="term" value="C:extracellular space"/>
    <property type="evidence" value="ECO:0007669"/>
    <property type="project" value="TreeGrafter"/>
</dbReference>
<gene>
    <name evidence="3" type="primary">LOC113505097</name>
</gene>